<keyword evidence="5" id="KW-0804">Transcription</keyword>
<dbReference type="AlphaFoldDB" id="A0AAD4D5M1"/>
<dbReference type="GO" id="GO:0008270">
    <property type="term" value="F:zinc ion binding"/>
    <property type="evidence" value="ECO:0007669"/>
    <property type="project" value="InterPro"/>
</dbReference>
<keyword evidence="2" id="KW-0862">Zinc</keyword>
<dbReference type="Gene3D" id="4.10.240.10">
    <property type="entry name" value="Zn(2)-C6 fungal-type DNA-binding domain"/>
    <property type="match status" value="1"/>
</dbReference>
<evidence type="ECO:0000256" key="2">
    <source>
        <dbReference type="ARBA" id="ARBA00022833"/>
    </source>
</evidence>
<evidence type="ECO:0000256" key="7">
    <source>
        <dbReference type="SAM" id="MobiDB-lite"/>
    </source>
</evidence>
<feature type="region of interest" description="Disordered" evidence="7">
    <location>
        <begin position="1"/>
        <end position="65"/>
    </location>
</feature>
<keyword evidence="10" id="KW-1185">Reference proteome</keyword>
<organism evidence="9 10">
    <name type="scientific">Linnemannia exigua</name>
    <dbReference type="NCBI Taxonomy" id="604196"/>
    <lineage>
        <taxon>Eukaryota</taxon>
        <taxon>Fungi</taxon>
        <taxon>Fungi incertae sedis</taxon>
        <taxon>Mucoromycota</taxon>
        <taxon>Mortierellomycotina</taxon>
        <taxon>Mortierellomycetes</taxon>
        <taxon>Mortierellales</taxon>
        <taxon>Mortierellaceae</taxon>
        <taxon>Linnemannia</taxon>
    </lineage>
</organism>
<feature type="compositionally biased region" description="Low complexity" evidence="7">
    <location>
        <begin position="28"/>
        <end position="40"/>
    </location>
</feature>
<protein>
    <recommendedName>
        <fullName evidence="8">Zn(2)-C6 fungal-type domain-containing protein</fullName>
    </recommendedName>
</protein>
<feature type="domain" description="Zn(2)-C6 fungal-type" evidence="8">
    <location>
        <begin position="74"/>
        <end position="103"/>
    </location>
</feature>
<dbReference type="InterPro" id="IPR036864">
    <property type="entry name" value="Zn2-C6_fun-type_DNA-bd_sf"/>
</dbReference>
<feature type="compositionally biased region" description="Pro residues" evidence="7">
    <location>
        <begin position="18"/>
        <end position="27"/>
    </location>
</feature>
<feature type="region of interest" description="Disordered" evidence="7">
    <location>
        <begin position="261"/>
        <end position="318"/>
    </location>
</feature>
<evidence type="ECO:0000256" key="3">
    <source>
        <dbReference type="ARBA" id="ARBA00023015"/>
    </source>
</evidence>
<evidence type="ECO:0000256" key="1">
    <source>
        <dbReference type="ARBA" id="ARBA00022723"/>
    </source>
</evidence>
<evidence type="ECO:0000256" key="6">
    <source>
        <dbReference type="ARBA" id="ARBA00023242"/>
    </source>
</evidence>
<reference evidence="9" key="1">
    <citation type="journal article" date="2020" name="Fungal Divers.">
        <title>Resolving the Mortierellaceae phylogeny through synthesis of multi-gene phylogenetics and phylogenomics.</title>
        <authorList>
            <person name="Vandepol N."/>
            <person name="Liber J."/>
            <person name="Desiro A."/>
            <person name="Na H."/>
            <person name="Kennedy M."/>
            <person name="Barry K."/>
            <person name="Grigoriev I.V."/>
            <person name="Miller A.N."/>
            <person name="O'Donnell K."/>
            <person name="Stajich J.E."/>
            <person name="Bonito G."/>
        </authorList>
    </citation>
    <scope>NUCLEOTIDE SEQUENCE</scope>
    <source>
        <strain evidence="9">NRRL 28262</strain>
    </source>
</reference>
<feature type="region of interest" description="Disordered" evidence="7">
    <location>
        <begin position="588"/>
        <end position="618"/>
    </location>
</feature>
<dbReference type="Pfam" id="PF00172">
    <property type="entry name" value="Zn_clus"/>
    <property type="match status" value="1"/>
</dbReference>
<dbReference type="GO" id="GO:0005634">
    <property type="term" value="C:nucleus"/>
    <property type="evidence" value="ECO:0007669"/>
    <property type="project" value="TreeGrafter"/>
</dbReference>
<evidence type="ECO:0000313" key="9">
    <source>
        <dbReference type="EMBL" id="KAG0268725.1"/>
    </source>
</evidence>
<accession>A0AAD4D5M1</accession>
<gene>
    <name evidence="9" type="ORF">BGZ95_002333</name>
</gene>
<dbReference type="PANTHER" id="PTHR31944:SF131">
    <property type="entry name" value="HEME-RESPONSIVE ZINC FINGER TRANSCRIPTION FACTOR HAP1"/>
    <property type="match status" value="1"/>
</dbReference>
<feature type="region of interest" description="Disordered" evidence="7">
    <location>
        <begin position="734"/>
        <end position="766"/>
    </location>
</feature>
<comment type="caution">
    <text evidence="9">The sequence shown here is derived from an EMBL/GenBank/DDBJ whole genome shotgun (WGS) entry which is preliminary data.</text>
</comment>
<feature type="compositionally biased region" description="Low complexity" evidence="7">
    <location>
        <begin position="605"/>
        <end position="616"/>
    </location>
</feature>
<keyword evidence="3" id="KW-0805">Transcription regulation</keyword>
<dbReference type="PANTHER" id="PTHR31944">
    <property type="entry name" value="HEME-RESPONSIVE ZINC FINGER TRANSCRIPTION FACTOR HAP1"/>
    <property type="match status" value="1"/>
</dbReference>
<dbReference type="SUPFAM" id="SSF57701">
    <property type="entry name" value="Zn2/Cys6 DNA-binding domain"/>
    <property type="match status" value="1"/>
</dbReference>
<keyword evidence="4" id="KW-0238">DNA-binding</keyword>
<feature type="region of interest" description="Disordered" evidence="7">
    <location>
        <begin position="113"/>
        <end position="159"/>
    </location>
</feature>
<feature type="region of interest" description="Disordered" evidence="7">
    <location>
        <begin position="451"/>
        <end position="481"/>
    </location>
</feature>
<feature type="compositionally biased region" description="Low complexity" evidence="7">
    <location>
        <begin position="358"/>
        <end position="411"/>
    </location>
</feature>
<dbReference type="GO" id="GO:0001228">
    <property type="term" value="F:DNA-binding transcription activator activity, RNA polymerase II-specific"/>
    <property type="evidence" value="ECO:0007669"/>
    <property type="project" value="TreeGrafter"/>
</dbReference>
<evidence type="ECO:0000313" key="10">
    <source>
        <dbReference type="Proteomes" id="UP001194580"/>
    </source>
</evidence>
<proteinExistence type="predicted"/>
<feature type="compositionally biased region" description="Polar residues" evidence="7">
    <location>
        <begin position="42"/>
        <end position="64"/>
    </location>
</feature>
<dbReference type="CDD" id="cd00067">
    <property type="entry name" value="GAL4"/>
    <property type="match status" value="1"/>
</dbReference>
<dbReference type="InterPro" id="IPR001138">
    <property type="entry name" value="Zn2Cys6_DnaBD"/>
</dbReference>
<dbReference type="PROSITE" id="PS50048">
    <property type="entry name" value="ZN2_CY6_FUNGAL_2"/>
    <property type="match status" value="1"/>
</dbReference>
<name>A0AAD4D5M1_9FUNG</name>
<dbReference type="InterPro" id="IPR051430">
    <property type="entry name" value="Fungal_TF_Env_Response"/>
</dbReference>
<evidence type="ECO:0000259" key="8">
    <source>
        <dbReference type="PROSITE" id="PS50048"/>
    </source>
</evidence>
<evidence type="ECO:0000256" key="4">
    <source>
        <dbReference type="ARBA" id="ARBA00023125"/>
    </source>
</evidence>
<keyword evidence="1" id="KW-0479">Metal-binding</keyword>
<dbReference type="EMBL" id="JAAAIL010001495">
    <property type="protein sequence ID" value="KAG0268725.1"/>
    <property type="molecule type" value="Genomic_DNA"/>
</dbReference>
<dbReference type="Proteomes" id="UP001194580">
    <property type="component" value="Unassembled WGS sequence"/>
</dbReference>
<dbReference type="GO" id="GO:0000978">
    <property type="term" value="F:RNA polymerase II cis-regulatory region sequence-specific DNA binding"/>
    <property type="evidence" value="ECO:0007669"/>
    <property type="project" value="TreeGrafter"/>
</dbReference>
<keyword evidence="6" id="KW-0539">Nucleus</keyword>
<sequence length="788" mass="82957">MLSSQPAATVSKLDKKQPPTPLSPPSTTPSSPAATGVPTAITKKTSSSHQQRQEQTTSPAQSASYRKRLNVNQVCDWCRYRKIRCDREAPCNSCQHSKRECIRTPPEVLLSKLSKEAEHSSSSPADSTATSSSADRAIKRSSPTDDQDGQSLSLKAKKIARSNSTAPSLFGVGVEHNNINSTCSPSPAVAVMGPLSLKSTQEGECDPASSLSSVIQADGTRSFGVGEGQSQDRLLSVFAGQEYIERMKRIELLLGSVQDNNSNNNGSTPKQHSLAVPSPVASLSVDTNDEIKKKTATAPRKNKAAGSKKVARNSDGTIIKRPHVAAGFAGQKPPPKLPHAIAEAALKKLAGKKKKRTAAASSNASTATPKPTAAPAGAPSATCTPPAIAAPADATAGAPASPVSPTSAPAQTLTAHELPTGVQPKAELPAPITLTSPKSFDIPSTLDHHHHHFAQQQLQQQKDRAQILARQQQPGPDRLNTQLQGSVFIGSISIPTIPLSNTMASYESLVVPAYTSAESSPTSSPKATPATIELPISIGSSSVAATMPVGSTMDFLVFESSSSYSPFSTSVGGEGGADFATALNMVHSGSPDHHHHQLTTPIDGSTHTHSTNNNNSQVLLPFATHPTTLMYSRHSHHFQQQQQQQSHHAQHIPQDTHLMSLSSLGVPNFSSLQMTESLESWMSSQLVVPAPPPSLDGGFLSSTDVTTTTAATVLPLAADHSHASPISPLPVSSSAFLTGGGGGGGFGQLQQPHLHQHRPPIQHQHQQSFYIPQMQDDEDDGAENVNDE</sequence>
<feature type="compositionally biased region" description="Low complexity" evidence="7">
    <location>
        <begin position="120"/>
        <end position="135"/>
    </location>
</feature>
<feature type="compositionally biased region" description="Gly residues" evidence="7">
    <location>
        <begin position="738"/>
        <end position="747"/>
    </location>
</feature>
<dbReference type="PROSITE" id="PS00463">
    <property type="entry name" value="ZN2_CY6_FUNGAL_1"/>
    <property type="match status" value="1"/>
</dbReference>
<feature type="compositionally biased region" description="Polar residues" evidence="7">
    <location>
        <begin position="261"/>
        <end position="271"/>
    </location>
</feature>
<feature type="region of interest" description="Disordered" evidence="7">
    <location>
        <begin position="352"/>
        <end position="411"/>
    </location>
</feature>
<evidence type="ECO:0000256" key="5">
    <source>
        <dbReference type="ARBA" id="ARBA00023163"/>
    </source>
</evidence>
<feature type="compositionally biased region" description="Polar residues" evidence="7">
    <location>
        <begin position="469"/>
        <end position="481"/>
    </location>
</feature>
<dbReference type="SMART" id="SM00066">
    <property type="entry name" value="GAL4"/>
    <property type="match status" value="1"/>
</dbReference>